<dbReference type="PRINTS" id="PR00679">
    <property type="entry name" value="PROHIBITIN"/>
</dbReference>
<dbReference type="EMBL" id="CZDF01000172">
    <property type="protein sequence ID" value="CUR35151.1"/>
    <property type="molecule type" value="Genomic_DNA"/>
</dbReference>
<keyword evidence="3" id="KW-1185">Reference proteome</keyword>
<dbReference type="Pfam" id="PF01145">
    <property type="entry name" value="Band_7"/>
    <property type="match status" value="1"/>
</dbReference>
<evidence type="ECO:0000313" key="2">
    <source>
        <dbReference type="EMBL" id="CUR35151.1"/>
    </source>
</evidence>
<dbReference type="Proteomes" id="UP000184315">
    <property type="component" value="Unassembled WGS sequence"/>
</dbReference>
<dbReference type="SUPFAM" id="SSF117892">
    <property type="entry name" value="Band 7/SPFH domain"/>
    <property type="match status" value="1"/>
</dbReference>
<dbReference type="SMART" id="SM00244">
    <property type="entry name" value="PHB"/>
    <property type="match status" value="1"/>
</dbReference>
<dbReference type="GO" id="GO:0016020">
    <property type="term" value="C:membrane"/>
    <property type="evidence" value="ECO:0007669"/>
    <property type="project" value="InterPro"/>
</dbReference>
<dbReference type="InterPro" id="IPR000163">
    <property type="entry name" value="Prohibitin"/>
</dbReference>
<dbReference type="InterPro" id="IPR001107">
    <property type="entry name" value="Band_7"/>
</dbReference>
<proteinExistence type="predicted"/>
<dbReference type="RefSeq" id="WP_072722117.1">
    <property type="nucleotide sequence ID" value="NZ_LN889813.1"/>
</dbReference>
<dbReference type="AlphaFoldDB" id="A0A1J1LRX1"/>
<organism evidence="2 3">
    <name type="scientific">Planktothrix tepida PCC 9214</name>
    <dbReference type="NCBI Taxonomy" id="671072"/>
    <lineage>
        <taxon>Bacteria</taxon>
        <taxon>Bacillati</taxon>
        <taxon>Cyanobacteriota</taxon>
        <taxon>Cyanophyceae</taxon>
        <taxon>Oscillatoriophycideae</taxon>
        <taxon>Oscillatoriales</taxon>
        <taxon>Microcoleaceae</taxon>
        <taxon>Planktothrix</taxon>
    </lineage>
</organism>
<dbReference type="PANTHER" id="PTHR23222">
    <property type="entry name" value="PROHIBITIN"/>
    <property type="match status" value="1"/>
</dbReference>
<sequence>MPRYQLFLKPANLFFLFLLLLIFFNPLIIVNAGERGILMVFGQVQAEILDEGLHFIIPVAETVQKMTVRIQKQEISAEASSKDLQEVFTDVALNWHIIPEEVNLAFQRIGDKQAIIEAIINPVIEEILKAVMAKYTAEEIITRRENVKSEVDHLLTSQLINYHIQVDNISLVHVHFSQRFTDAVEAKQIAEQDAKKAGFLVLKAIKEAEVKVNLAKGEVEAHSLLQKTLTPEILHQKIIDKWNGSLPLVVDDKFIHGFKLESLLNHQFSE</sequence>
<evidence type="ECO:0000259" key="1">
    <source>
        <dbReference type="SMART" id="SM00244"/>
    </source>
</evidence>
<dbReference type="InterPro" id="IPR036013">
    <property type="entry name" value="Band_7/SPFH_dom_sf"/>
</dbReference>
<accession>A0A1J1LRX1</accession>
<dbReference type="PANTHER" id="PTHR23222:SF0">
    <property type="entry name" value="PROHIBITIN 1"/>
    <property type="match status" value="1"/>
</dbReference>
<name>A0A1J1LRX1_9CYAN</name>
<reference evidence="3" key="1">
    <citation type="submission" date="2015-10" db="EMBL/GenBank/DDBJ databases">
        <authorList>
            <person name="Regsiter A."/>
            <person name="william w."/>
        </authorList>
    </citation>
    <scope>NUCLEOTIDE SEQUENCE [LARGE SCALE GENOMIC DNA]</scope>
</reference>
<feature type="domain" description="Band 7" evidence="1">
    <location>
        <begin position="25"/>
        <end position="188"/>
    </location>
</feature>
<dbReference type="OrthoDB" id="581469at2"/>
<protein>
    <submittedName>
        <fullName evidence="2">Band 7 protein like</fullName>
    </submittedName>
</protein>
<dbReference type="STRING" id="671072.PL9214650590"/>
<dbReference type="CDD" id="cd03401">
    <property type="entry name" value="SPFH_prohibitin"/>
    <property type="match status" value="1"/>
</dbReference>
<gene>
    <name evidence="2" type="ORF">PL9214650590</name>
</gene>
<dbReference type="Gene3D" id="3.30.479.30">
    <property type="entry name" value="Band 7 domain"/>
    <property type="match status" value="1"/>
</dbReference>
<evidence type="ECO:0000313" key="3">
    <source>
        <dbReference type="Proteomes" id="UP000184315"/>
    </source>
</evidence>